<dbReference type="GO" id="GO:0005576">
    <property type="term" value="C:extracellular region"/>
    <property type="evidence" value="ECO:0007669"/>
    <property type="project" value="UniProtKB-ARBA"/>
</dbReference>
<dbReference type="InterPro" id="IPR022398">
    <property type="entry name" value="Peptidase_S8_His-AS"/>
</dbReference>
<evidence type="ECO:0000256" key="1">
    <source>
        <dbReference type="ARBA" id="ARBA00011073"/>
    </source>
</evidence>
<dbReference type="GO" id="GO:0004252">
    <property type="term" value="F:serine-type endopeptidase activity"/>
    <property type="evidence" value="ECO:0007669"/>
    <property type="project" value="UniProtKB-UniRule"/>
</dbReference>
<evidence type="ECO:0000256" key="7">
    <source>
        <dbReference type="RuleBase" id="RU003355"/>
    </source>
</evidence>
<evidence type="ECO:0000259" key="9">
    <source>
        <dbReference type="Pfam" id="PF00082"/>
    </source>
</evidence>
<organism evidence="11 12">
    <name type="scientific">Corynespora cassiicola Philippines</name>
    <dbReference type="NCBI Taxonomy" id="1448308"/>
    <lineage>
        <taxon>Eukaryota</taxon>
        <taxon>Fungi</taxon>
        <taxon>Dikarya</taxon>
        <taxon>Ascomycota</taxon>
        <taxon>Pezizomycotina</taxon>
        <taxon>Dothideomycetes</taxon>
        <taxon>Pleosporomycetidae</taxon>
        <taxon>Pleosporales</taxon>
        <taxon>Corynesporascaceae</taxon>
        <taxon>Corynespora</taxon>
    </lineage>
</organism>
<dbReference type="InterPro" id="IPR015500">
    <property type="entry name" value="Peptidase_S8_subtilisin-rel"/>
</dbReference>
<dbReference type="InterPro" id="IPR023828">
    <property type="entry name" value="Peptidase_S8_Ser-AS"/>
</dbReference>
<proteinExistence type="inferred from homology"/>
<keyword evidence="4 6" id="KW-0378">Hydrolase</keyword>
<accession>A0A2T2NQK3</accession>
<dbReference type="Pfam" id="PF05922">
    <property type="entry name" value="Inhibitor_I9"/>
    <property type="match status" value="1"/>
</dbReference>
<dbReference type="InterPro" id="IPR000209">
    <property type="entry name" value="Peptidase_S8/S53_dom"/>
</dbReference>
<dbReference type="Proteomes" id="UP000240883">
    <property type="component" value="Unassembled WGS sequence"/>
</dbReference>
<keyword evidence="2 6" id="KW-0645">Protease</keyword>
<dbReference type="PANTHER" id="PTHR43806:SF58">
    <property type="entry name" value="ALKALINE PROTEASE 1-RELATED"/>
    <property type="match status" value="1"/>
</dbReference>
<dbReference type="FunFam" id="3.40.50.200:FF:000014">
    <property type="entry name" value="Proteinase K"/>
    <property type="match status" value="1"/>
</dbReference>
<evidence type="ECO:0000313" key="11">
    <source>
        <dbReference type="EMBL" id="PSN67712.1"/>
    </source>
</evidence>
<dbReference type="AlphaFoldDB" id="A0A2T2NQK3"/>
<dbReference type="PROSITE" id="PS00138">
    <property type="entry name" value="SUBTILASE_SER"/>
    <property type="match status" value="1"/>
</dbReference>
<dbReference type="InterPro" id="IPR034193">
    <property type="entry name" value="PCSK9_ProteinaseK-like"/>
</dbReference>
<dbReference type="Gene3D" id="3.30.70.80">
    <property type="entry name" value="Peptidase S8 propeptide/proteinase inhibitor I9"/>
    <property type="match status" value="1"/>
</dbReference>
<evidence type="ECO:0000256" key="5">
    <source>
        <dbReference type="ARBA" id="ARBA00022825"/>
    </source>
</evidence>
<dbReference type="OrthoDB" id="206201at2759"/>
<feature type="active site" description="Charge relay system" evidence="6">
    <location>
        <position position="166"/>
    </location>
</feature>
<feature type="signal peptide" evidence="8">
    <location>
        <begin position="1"/>
        <end position="20"/>
    </location>
</feature>
<dbReference type="InterPro" id="IPR010259">
    <property type="entry name" value="S8pro/Inhibitor_I9"/>
</dbReference>
<evidence type="ECO:0000256" key="4">
    <source>
        <dbReference type="ARBA" id="ARBA00022801"/>
    </source>
</evidence>
<gene>
    <name evidence="11" type="ORF">BS50DRAFT_347694</name>
</gene>
<evidence type="ECO:0000256" key="8">
    <source>
        <dbReference type="SAM" id="SignalP"/>
    </source>
</evidence>
<dbReference type="SUPFAM" id="SSF54897">
    <property type="entry name" value="Protease propeptides/inhibitors"/>
    <property type="match status" value="1"/>
</dbReference>
<feature type="chain" id="PRO_5015461610" evidence="8">
    <location>
        <begin position="21"/>
        <end position="413"/>
    </location>
</feature>
<evidence type="ECO:0000256" key="3">
    <source>
        <dbReference type="ARBA" id="ARBA00022729"/>
    </source>
</evidence>
<dbReference type="GO" id="GO:0006508">
    <property type="term" value="P:proteolysis"/>
    <property type="evidence" value="ECO:0007669"/>
    <property type="project" value="UniProtKB-KW"/>
</dbReference>
<evidence type="ECO:0000259" key="10">
    <source>
        <dbReference type="Pfam" id="PF05922"/>
    </source>
</evidence>
<dbReference type="InterPro" id="IPR036852">
    <property type="entry name" value="Peptidase_S8/S53_dom_sf"/>
</dbReference>
<dbReference type="PROSITE" id="PS00137">
    <property type="entry name" value="SUBTILASE_HIS"/>
    <property type="match status" value="1"/>
</dbReference>
<keyword evidence="3 8" id="KW-0732">Signal</keyword>
<dbReference type="PROSITE" id="PS51892">
    <property type="entry name" value="SUBTILASE"/>
    <property type="match status" value="1"/>
</dbReference>
<dbReference type="SUPFAM" id="SSF52743">
    <property type="entry name" value="Subtilisin-like"/>
    <property type="match status" value="1"/>
</dbReference>
<dbReference type="EMBL" id="KZ678134">
    <property type="protein sequence ID" value="PSN67712.1"/>
    <property type="molecule type" value="Genomic_DNA"/>
</dbReference>
<feature type="domain" description="Inhibitor I9" evidence="10">
    <location>
        <begin position="34"/>
        <end position="112"/>
    </location>
</feature>
<evidence type="ECO:0000256" key="2">
    <source>
        <dbReference type="ARBA" id="ARBA00022670"/>
    </source>
</evidence>
<feature type="active site" description="Charge relay system" evidence="6">
    <location>
        <position position="358"/>
    </location>
</feature>
<dbReference type="PANTHER" id="PTHR43806">
    <property type="entry name" value="PEPTIDASE S8"/>
    <property type="match status" value="1"/>
</dbReference>
<evidence type="ECO:0000256" key="6">
    <source>
        <dbReference type="PROSITE-ProRule" id="PRU01240"/>
    </source>
</evidence>
<comment type="similarity">
    <text evidence="1 6 7">Belongs to the peptidase S8 family.</text>
</comment>
<dbReference type="Gene3D" id="3.40.50.200">
    <property type="entry name" value="Peptidase S8/S53 domain"/>
    <property type="match status" value="1"/>
</dbReference>
<dbReference type="Pfam" id="PF00082">
    <property type="entry name" value="Peptidase_S8"/>
    <property type="match status" value="1"/>
</dbReference>
<protein>
    <submittedName>
        <fullName evidence="11">Subtilisin-like protein</fullName>
    </submittedName>
</protein>
<dbReference type="InterPro" id="IPR050131">
    <property type="entry name" value="Peptidase_S8_subtilisin-like"/>
</dbReference>
<dbReference type="InterPro" id="IPR037045">
    <property type="entry name" value="S8pro/Inhibitor_I9_sf"/>
</dbReference>
<reference evidence="11 12" key="1">
    <citation type="journal article" date="2018" name="Front. Microbiol.">
        <title>Genome-Wide Analysis of Corynespora cassiicola Leaf Fall Disease Putative Effectors.</title>
        <authorList>
            <person name="Lopez D."/>
            <person name="Ribeiro S."/>
            <person name="Label P."/>
            <person name="Fumanal B."/>
            <person name="Venisse J.S."/>
            <person name="Kohler A."/>
            <person name="de Oliveira R.R."/>
            <person name="Labutti K."/>
            <person name="Lipzen A."/>
            <person name="Lail K."/>
            <person name="Bauer D."/>
            <person name="Ohm R.A."/>
            <person name="Barry K.W."/>
            <person name="Spatafora J."/>
            <person name="Grigoriev I.V."/>
            <person name="Martin F.M."/>
            <person name="Pujade-Renaud V."/>
        </authorList>
    </citation>
    <scope>NUCLEOTIDE SEQUENCE [LARGE SCALE GENOMIC DNA]</scope>
    <source>
        <strain evidence="11 12">Philippines</strain>
    </source>
</reference>
<dbReference type="CDD" id="cd04077">
    <property type="entry name" value="Peptidases_S8_PCSK9_ProteinaseK_like"/>
    <property type="match status" value="1"/>
</dbReference>
<sequence>MINVRRLALYLGALLPAVLAAPTQKREPEVIPGKYIVTLKPEADAAAVESHLSWVSDVHKRSLGKRNTAGIEQTYGIKEWKGYAGEFDDETIAEIKSNSEVALVEPDTISYLYYEEDEASTLAERALTTQTGATWGLGAISSRSGSSTSYRYDTTAGSGTYAYVVDSGILVSHSQFGGRATLGYNAVGGAHTDTLGHGTHVAGTIGGSTYGVAKSTNLISVKVFQGNQGSTSVILAGFNWAVNDITSNGRTARSVINLSLGGSASTTWTNAIQAAYSQGVLSVVAAGNGDFFGNPLPVSSVSPANAPNAFTVSASDSSFRPATFTNYGAGVDIFAPGVSILSAYIGSNSATRSLSGTSMAAPHVAGLAVYLQAFEGLSSAAAVTSRLKALGTANRVSGSLSGSPNLYAFNGAA</sequence>
<dbReference type="InterPro" id="IPR023827">
    <property type="entry name" value="Peptidase_S8_Asp-AS"/>
</dbReference>
<evidence type="ECO:0000313" key="12">
    <source>
        <dbReference type="Proteomes" id="UP000240883"/>
    </source>
</evidence>
<feature type="active site" description="Charge relay system" evidence="6">
    <location>
        <position position="197"/>
    </location>
</feature>
<keyword evidence="12" id="KW-1185">Reference proteome</keyword>
<dbReference type="STRING" id="1448308.A0A2T2NQK3"/>
<name>A0A2T2NQK3_CORCC</name>
<keyword evidence="5 6" id="KW-0720">Serine protease</keyword>
<dbReference type="PROSITE" id="PS00136">
    <property type="entry name" value="SUBTILASE_ASP"/>
    <property type="match status" value="1"/>
</dbReference>
<feature type="domain" description="Peptidase S8/S53" evidence="9">
    <location>
        <begin position="159"/>
        <end position="380"/>
    </location>
</feature>
<dbReference type="PRINTS" id="PR00723">
    <property type="entry name" value="SUBTILISIN"/>
</dbReference>